<evidence type="ECO:0000313" key="1">
    <source>
        <dbReference type="EMBL" id="RMA77947.1"/>
    </source>
</evidence>
<evidence type="ECO:0000313" key="2">
    <source>
        <dbReference type="Proteomes" id="UP000280368"/>
    </source>
</evidence>
<keyword evidence="2" id="KW-1185">Reference proteome</keyword>
<dbReference type="AlphaFoldDB" id="A0A3M0A050"/>
<dbReference type="RefSeq" id="WP_245980779.1">
    <property type="nucleotide sequence ID" value="NZ_CBCSGA010000002.1"/>
</dbReference>
<dbReference type="PANTHER" id="PTHR34585:SF22">
    <property type="entry name" value="HELIX-TURN-HELIX DOMAIN-CONTAINING PROTEIN"/>
    <property type="match status" value="1"/>
</dbReference>
<gene>
    <name evidence="1" type="ORF">BC961_0307</name>
</gene>
<organism evidence="1 2">
    <name type="scientific">Flavobacterium weaverense</name>
    <dbReference type="NCBI Taxonomy" id="271156"/>
    <lineage>
        <taxon>Bacteria</taxon>
        <taxon>Pseudomonadati</taxon>
        <taxon>Bacteroidota</taxon>
        <taxon>Flavobacteriia</taxon>
        <taxon>Flavobacteriales</taxon>
        <taxon>Flavobacteriaceae</taxon>
        <taxon>Flavobacterium</taxon>
    </lineage>
</organism>
<reference evidence="1 2" key="1">
    <citation type="submission" date="2018-10" db="EMBL/GenBank/DDBJ databases">
        <title>Genomic Encyclopedia of Archaeal and Bacterial Type Strains, Phase II (KMG-II): from individual species to whole genera.</title>
        <authorList>
            <person name="Goeker M."/>
        </authorList>
    </citation>
    <scope>NUCLEOTIDE SEQUENCE [LARGE SCALE GENOMIC DNA]</scope>
    <source>
        <strain evidence="1 2">DSM 19727</strain>
    </source>
</reference>
<accession>A0A3M0A050</accession>
<dbReference type="EMBL" id="REFH01000007">
    <property type="protein sequence ID" value="RMA77947.1"/>
    <property type="molecule type" value="Genomic_DNA"/>
</dbReference>
<protein>
    <submittedName>
        <fullName evidence="1">Helix-turn-helix protein</fullName>
    </submittedName>
</protein>
<dbReference type="SUPFAM" id="SSF46955">
    <property type="entry name" value="Putative DNA-binding domain"/>
    <property type="match status" value="1"/>
</dbReference>
<dbReference type="InterPro" id="IPR009061">
    <property type="entry name" value="DNA-bd_dom_put_sf"/>
</dbReference>
<dbReference type="PANTHER" id="PTHR34585">
    <property type="match status" value="1"/>
</dbReference>
<proteinExistence type="predicted"/>
<name>A0A3M0A050_9FLAO</name>
<sequence length="97" mass="11160">MKGEINISKTVNMNIEVATKEEFNSFKIEVLEALKSLSNNHEKKFLRSSEMRKMFNISAGTLQNMRMNGILPYSKIGTTILYDYEVVLAILDKNRIN</sequence>
<comment type="caution">
    <text evidence="1">The sequence shown here is derived from an EMBL/GenBank/DDBJ whole genome shotgun (WGS) entry which is preliminary data.</text>
</comment>
<dbReference type="Proteomes" id="UP000280368">
    <property type="component" value="Unassembled WGS sequence"/>
</dbReference>